<dbReference type="OrthoDB" id="44789at2759"/>
<dbReference type="PANTHER" id="PTHR45711:SF6">
    <property type="entry name" value="CHLORIDE CHANNEL PROTEIN"/>
    <property type="match status" value="1"/>
</dbReference>
<feature type="non-terminal residue" evidence="8">
    <location>
        <position position="120"/>
    </location>
</feature>
<comment type="caution">
    <text evidence="8">The sequence shown here is derived from an EMBL/GenBank/DDBJ whole genome shotgun (WGS) entry which is preliminary data.</text>
</comment>
<evidence type="ECO:0000256" key="5">
    <source>
        <dbReference type="ARBA" id="ARBA00023065"/>
    </source>
</evidence>
<evidence type="ECO:0000256" key="1">
    <source>
        <dbReference type="ARBA" id="ARBA00004141"/>
    </source>
</evidence>
<evidence type="ECO:0000313" key="8">
    <source>
        <dbReference type="EMBL" id="CAB4043176.1"/>
    </source>
</evidence>
<evidence type="ECO:0000256" key="4">
    <source>
        <dbReference type="ARBA" id="ARBA00022989"/>
    </source>
</evidence>
<keyword evidence="7" id="KW-0868">Chloride</keyword>
<dbReference type="SUPFAM" id="SSF81340">
    <property type="entry name" value="Clc chloride channel"/>
    <property type="match status" value="1"/>
</dbReference>
<dbReference type="Pfam" id="PF00654">
    <property type="entry name" value="Voltage_CLC"/>
    <property type="match status" value="1"/>
</dbReference>
<gene>
    <name evidence="8" type="ORF">PACLA_8A027565</name>
</gene>
<dbReference type="Gene3D" id="1.10.3080.10">
    <property type="entry name" value="Clc chloride channel"/>
    <property type="match status" value="1"/>
</dbReference>
<sequence>IKTMLGGFIIHGYFGLWTLIVKSLGMMLAVAAGLSLGKEGPLVHVACCCGNVFAKLFPKYRKNEAKKREVEQNHLSICLKVLLVFMVRHNITHYTTILDIIIINNSSNFYMALLSEKIRK</sequence>
<dbReference type="PANTHER" id="PTHR45711">
    <property type="entry name" value="CHLORIDE CHANNEL PROTEIN"/>
    <property type="match status" value="1"/>
</dbReference>
<dbReference type="EMBL" id="CACRXK020031713">
    <property type="protein sequence ID" value="CAB4043176.1"/>
    <property type="molecule type" value="Genomic_DNA"/>
</dbReference>
<evidence type="ECO:0000256" key="2">
    <source>
        <dbReference type="ARBA" id="ARBA00022448"/>
    </source>
</evidence>
<evidence type="ECO:0000256" key="3">
    <source>
        <dbReference type="ARBA" id="ARBA00022692"/>
    </source>
</evidence>
<dbReference type="GO" id="GO:0005794">
    <property type="term" value="C:Golgi apparatus"/>
    <property type="evidence" value="ECO:0007669"/>
    <property type="project" value="TreeGrafter"/>
</dbReference>
<reference evidence="8" key="1">
    <citation type="submission" date="2020-04" db="EMBL/GenBank/DDBJ databases">
        <authorList>
            <person name="Alioto T."/>
            <person name="Alioto T."/>
            <person name="Gomez Garrido J."/>
        </authorList>
    </citation>
    <scope>NUCLEOTIDE SEQUENCE</scope>
    <source>
        <strain evidence="8">A484AB</strain>
    </source>
</reference>
<dbReference type="GO" id="GO:0005769">
    <property type="term" value="C:early endosome"/>
    <property type="evidence" value="ECO:0007669"/>
    <property type="project" value="TreeGrafter"/>
</dbReference>
<dbReference type="GO" id="GO:0005247">
    <property type="term" value="F:voltage-gated chloride channel activity"/>
    <property type="evidence" value="ECO:0007669"/>
    <property type="project" value="TreeGrafter"/>
</dbReference>
<keyword evidence="9" id="KW-1185">Reference proteome</keyword>
<keyword evidence="5" id="KW-0406">Ion transport</keyword>
<dbReference type="InterPro" id="IPR014743">
    <property type="entry name" value="Cl-channel_core"/>
</dbReference>
<keyword evidence="2" id="KW-0813">Transport</keyword>
<organism evidence="8 9">
    <name type="scientific">Paramuricea clavata</name>
    <name type="common">Red gorgonian</name>
    <name type="synonym">Violescent sea-whip</name>
    <dbReference type="NCBI Taxonomy" id="317549"/>
    <lineage>
        <taxon>Eukaryota</taxon>
        <taxon>Metazoa</taxon>
        <taxon>Cnidaria</taxon>
        <taxon>Anthozoa</taxon>
        <taxon>Octocorallia</taxon>
        <taxon>Malacalcyonacea</taxon>
        <taxon>Plexauridae</taxon>
        <taxon>Paramuricea</taxon>
    </lineage>
</organism>
<name>A0A6S7KBR7_PARCT</name>
<feature type="non-terminal residue" evidence="8">
    <location>
        <position position="1"/>
    </location>
</feature>
<evidence type="ECO:0000256" key="7">
    <source>
        <dbReference type="ARBA" id="ARBA00023214"/>
    </source>
</evidence>
<comment type="subcellular location">
    <subcellularLocation>
        <location evidence="1">Membrane</location>
        <topology evidence="1">Multi-pass membrane protein</topology>
    </subcellularLocation>
</comment>
<evidence type="ECO:0000313" key="9">
    <source>
        <dbReference type="Proteomes" id="UP001152795"/>
    </source>
</evidence>
<dbReference type="AlphaFoldDB" id="A0A6S7KBR7"/>
<keyword evidence="3" id="KW-0812">Transmembrane</keyword>
<dbReference type="InterPro" id="IPR001807">
    <property type="entry name" value="ClC"/>
</dbReference>
<keyword evidence="6" id="KW-0472">Membrane</keyword>
<accession>A0A6S7KBR7</accession>
<evidence type="ECO:0000256" key="6">
    <source>
        <dbReference type="ARBA" id="ARBA00023136"/>
    </source>
</evidence>
<protein>
    <submittedName>
        <fullName evidence="8">H(+) Cl(-) exchange transporter 3-like</fullName>
    </submittedName>
</protein>
<keyword evidence="4" id="KW-1133">Transmembrane helix</keyword>
<dbReference type="GO" id="GO:0005886">
    <property type="term" value="C:plasma membrane"/>
    <property type="evidence" value="ECO:0007669"/>
    <property type="project" value="TreeGrafter"/>
</dbReference>
<dbReference type="Proteomes" id="UP001152795">
    <property type="component" value="Unassembled WGS sequence"/>
</dbReference>
<proteinExistence type="predicted"/>